<evidence type="ECO:0000256" key="3">
    <source>
        <dbReference type="ARBA" id="ARBA00022692"/>
    </source>
</evidence>
<evidence type="ECO:0000256" key="16">
    <source>
        <dbReference type="ARBA" id="ARBA00049166"/>
    </source>
</evidence>
<comment type="caution">
    <text evidence="19">The sequence shown here is derived from an EMBL/GenBank/DDBJ whole genome shotgun (WGS) entry which is preliminary data.</text>
</comment>
<evidence type="ECO:0000256" key="5">
    <source>
        <dbReference type="ARBA" id="ARBA00022824"/>
    </source>
</evidence>
<comment type="function">
    <text evidence="12">Converts testosterone into 5-alpha-dihydrotestosterone and progesterone or corticosterone into their corresponding 5-alpha-3-oxosteroids. It plays a central role in sexual differentiation and androgen physiology.</text>
</comment>
<organism evidence="19">
    <name type="scientific">gut metagenome</name>
    <dbReference type="NCBI Taxonomy" id="749906"/>
    <lineage>
        <taxon>unclassified sequences</taxon>
        <taxon>metagenomes</taxon>
        <taxon>organismal metagenomes</taxon>
    </lineage>
</organism>
<evidence type="ECO:0000256" key="12">
    <source>
        <dbReference type="ARBA" id="ARBA00037789"/>
    </source>
</evidence>
<evidence type="ECO:0000256" key="6">
    <source>
        <dbReference type="ARBA" id="ARBA00022848"/>
    </source>
</evidence>
<evidence type="ECO:0000256" key="14">
    <source>
        <dbReference type="ARBA" id="ARBA00041664"/>
    </source>
</evidence>
<dbReference type="InterPro" id="IPR016636">
    <property type="entry name" value="3-oxo-5-alpha-steroid_4-DH"/>
</dbReference>
<keyword evidence="7" id="KW-0521">NADP</keyword>
<feature type="domain" description="3-oxo-5-alpha-steroid 4-dehydrogenase C-terminal" evidence="18">
    <location>
        <begin position="102"/>
        <end position="253"/>
    </location>
</feature>
<keyword evidence="9" id="KW-0560">Oxidoreductase</keyword>
<dbReference type="Gene3D" id="1.20.120.1630">
    <property type="match status" value="1"/>
</dbReference>
<evidence type="ECO:0000256" key="13">
    <source>
        <dbReference type="ARBA" id="ARBA00039428"/>
    </source>
</evidence>
<dbReference type="EMBL" id="AMCI01001139">
    <property type="protein sequence ID" value="EJX06508.1"/>
    <property type="molecule type" value="Genomic_DNA"/>
</dbReference>
<keyword evidence="6" id="KW-0492">Microsome</keyword>
<comment type="subcellular location">
    <subcellularLocation>
        <location evidence="1">Endoplasmic reticulum membrane</location>
        <topology evidence="1">Multi-pass membrane protein</topology>
    </subcellularLocation>
    <subcellularLocation>
        <location evidence="2">Microsome membrane</location>
    </subcellularLocation>
</comment>
<evidence type="ECO:0000256" key="17">
    <source>
        <dbReference type="SAM" id="Phobius"/>
    </source>
</evidence>
<dbReference type="GO" id="GO:0030154">
    <property type="term" value="P:cell differentiation"/>
    <property type="evidence" value="ECO:0007669"/>
    <property type="project" value="UniProtKB-KW"/>
</dbReference>
<evidence type="ECO:0000256" key="2">
    <source>
        <dbReference type="ARBA" id="ARBA00004524"/>
    </source>
</evidence>
<feature type="transmembrane region" description="Helical" evidence="17">
    <location>
        <begin position="103"/>
        <end position="121"/>
    </location>
</feature>
<evidence type="ECO:0000256" key="8">
    <source>
        <dbReference type="ARBA" id="ARBA00022989"/>
    </source>
</evidence>
<accession>J9GUM2</accession>
<dbReference type="GO" id="GO:0006694">
    <property type="term" value="P:steroid biosynthetic process"/>
    <property type="evidence" value="ECO:0007669"/>
    <property type="project" value="TreeGrafter"/>
</dbReference>
<keyword evidence="11 17" id="KW-0472">Membrane</keyword>
<keyword evidence="4" id="KW-0221">Differentiation</keyword>
<feature type="transmembrane region" description="Helical" evidence="17">
    <location>
        <begin position="6"/>
        <end position="27"/>
    </location>
</feature>
<evidence type="ECO:0000256" key="7">
    <source>
        <dbReference type="ARBA" id="ARBA00022857"/>
    </source>
</evidence>
<feature type="transmembrane region" description="Helical" evidence="17">
    <location>
        <begin position="47"/>
        <end position="67"/>
    </location>
</feature>
<sequence length="253" mass="29846">MTVSEFYIFLSVMSVIALFVFVALYFVKAGYGIFRTASWGPTISNKWAWVLMEAPVFIVMCVLWFHSERRFEPVVLTFFLLFQLHYFQRSFVFPFLMTGKGQMPLTIMSMGILFNVLNGYMQGEWIFNLAPESMYGVQWFYSPWFIGGVLLFFLGMAVNWHSDYVIRHLRQPGDTRHYLPQKGMYRYVTSANYLGEIVEWAGWAMLTFSLSGLVFLWWTIANLVPRAHAIWCRYREEFGEAVGRRKRVFPFLY</sequence>
<dbReference type="PROSITE" id="PS50244">
    <property type="entry name" value="S5A_REDUCTASE"/>
    <property type="match status" value="1"/>
</dbReference>
<feature type="transmembrane region" description="Helical" evidence="17">
    <location>
        <begin position="200"/>
        <end position="220"/>
    </location>
</feature>
<dbReference type="FunFam" id="1.20.120.1630:FF:000014">
    <property type="entry name" value="Steroid 5-alpha reductase, putative"/>
    <property type="match status" value="1"/>
</dbReference>
<protein>
    <recommendedName>
        <fullName evidence="13">3-oxo-5-alpha-steroid 4-dehydrogenase 1</fullName>
    </recommendedName>
    <alternativeName>
        <fullName evidence="14">SR type 1</fullName>
    </alternativeName>
    <alternativeName>
        <fullName evidence="15">Steroid 5-alpha-reductase 1</fullName>
    </alternativeName>
</protein>
<keyword evidence="3 17" id="KW-0812">Transmembrane</keyword>
<keyword evidence="8 17" id="KW-1133">Transmembrane helix</keyword>
<gene>
    <name evidence="19" type="ORF">EVA_05394</name>
</gene>
<feature type="transmembrane region" description="Helical" evidence="17">
    <location>
        <begin position="141"/>
        <end position="160"/>
    </location>
</feature>
<proteinExistence type="predicted"/>
<dbReference type="InterPro" id="IPR001104">
    <property type="entry name" value="3-oxo-5_a-steroid_4-DH_C"/>
</dbReference>
<dbReference type="Pfam" id="PF02544">
    <property type="entry name" value="Steroid_dh"/>
    <property type="match status" value="1"/>
</dbReference>
<feature type="transmembrane region" description="Helical" evidence="17">
    <location>
        <begin position="73"/>
        <end position="96"/>
    </location>
</feature>
<evidence type="ECO:0000256" key="4">
    <source>
        <dbReference type="ARBA" id="ARBA00022782"/>
    </source>
</evidence>
<dbReference type="PANTHER" id="PTHR10556:SF57">
    <property type="entry name" value="3-OXO-5-ALPHA-STEROID 4-DEHYDROGENASE 1"/>
    <property type="match status" value="1"/>
</dbReference>
<evidence type="ECO:0000256" key="11">
    <source>
        <dbReference type="ARBA" id="ARBA00023136"/>
    </source>
</evidence>
<comment type="catalytic activity">
    <reaction evidence="16">
        <text>androst-4-ene-3,17-dione + NADPH + H(+) = 5alpha-androstan-3,17-dione + NADP(+)</text>
        <dbReference type="Rhea" id="RHEA:50816"/>
        <dbReference type="ChEBI" id="CHEBI:15378"/>
        <dbReference type="ChEBI" id="CHEBI:15994"/>
        <dbReference type="ChEBI" id="CHEBI:16422"/>
        <dbReference type="ChEBI" id="CHEBI:57783"/>
        <dbReference type="ChEBI" id="CHEBI:58349"/>
    </reaction>
    <physiologicalReaction direction="left-to-right" evidence="16">
        <dbReference type="Rhea" id="RHEA:50817"/>
    </physiologicalReaction>
</comment>
<dbReference type="GO" id="GO:0005789">
    <property type="term" value="C:endoplasmic reticulum membrane"/>
    <property type="evidence" value="ECO:0007669"/>
    <property type="project" value="UniProtKB-SubCell"/>
</dbReference>
<name>J9GUM2_9ZZZZ</name>
<dbReference type="AlphaFoldDB" id="J9GUM2"/>
<keyword evidence="10" id="KW-0443">Lipid metabolism</keyword>
<evidence type="ECO:0000259" key="18">
    <source>
        <dbReference type="Pfam" id="PF02544"/>
    </source>
</evidence>
<dbReference type="PANTHER" id="PTHR10556">
    <property type="entry name" value="3-OXO-5-ALPHA-STEROID 4-DEHYDROGENASE"/>
    <property type="match status" value="1"/>
</dbReference>
<evidence type="ECO:0000256" key="15">
    <source>
        <dbReference type="ARBA" id="ARBA00042579"/>
    </source>
</evidence>
<dbReference type="GO" id="GO:0003865">
    <property type="term" value="F:3-oxo-5-alpha-steroid 4-dehydrogenase activity"/>
    <property type="evidence" value="ECO:0007669"/>
    <property type="project" value="InterPro"/>
</dbReference>
<evidence type="ECO:0000256" key="10">
    <source>
        <dbReference type="ARBA" id="ARBA00023098"/>
    </source>
</evidence>
<dbReference type="InterPro" id="IPR039357">
    <property type="entry name" value="SRD5A/TECR"/>
</dbReference>
<evidence type="ECO:0000313" key="19">
    <source>
        <dbReference type="EMBL" id="EJX06508.1"/>
    </source>
</evidence>
<reference evidence="19" key="1">
    <citation type="journal article" date="2012" name="PLoS ONE">
        <title>Gene sets for utilization of primary and secondary nutrition supplies in the distal gut of endangered iberian lynx.</title>
        <authorList>
            <person name="Alcaide M."/>
            <person name="Messina E."/>
            <person name="Richter M."/>
            <person name="Bargiela R."/>
            <person name="Peplies J."/>
            <person name="Huws S.A."/>
            <person name="Newbold C.J."/>
            <person name="Golyshin P.N."/>
            <person name="Simon M.A."/>
            <person name="Lopez G."/>
            <person name="Yakimov M.M."/>
            <person name="Ferrer M."/>
        </authorList>
    </citation>
    <scope>NUCLEOTIDE SEQUENCE</scope>
</reference>
<dbReference type="PIRSF" id="PIRSF015596">
    <property type="entry name" value="5_alpha-SR2"/>
    <property type="match status" value="1"/>
</dbReference>
<keyword evidence="5" id="KW-0256">Endoplasmic reticulum</keyword>
<evidence type="ECO:0000256" key="1">
    <source>
        <dbReference type="ARBA" id="ARBA00004477"/>
    </source>
</evidence>
<evidence type="ECO:0000256" key="9">
    <source>
        <dbReference type="ARBA" id="ARBA00023002"/>
    </source>
</evidence>